<gene>
    <name evidence="2" type="ORF">OCU04_010286</name>
</gene>
<sequence>MPNSDPNSRAGTPEPVQHLNRYNTFQEPLIRANNVRNRLRNLINSVAPQMVGTYVYKDINYNEDIRVLRILPGTRKSPICCVLLPSALPDSNHNTNSKLEKLEYTALSYYWGDDDPVHEIHIYKESEANSEGSKATLWPFDTRVIQKNLREALLQLRSEHEEVHLWCDALCINQANKKEKAAQVARMHEVYIHAERVCVWLGTNDDQQGGTDGPKRTFNFLKKILDLEVLDRIVDKQEDREDWMLIINLMKNDWFRRRWVIQELALAKNAWIRYADQEMKWTEFADAIALFMTKFPKMKQILNKSNNNDFESLRKPGEYLGALDARALGANTLVTVTSRLFRRSDDGRIEQRLLSLEILVSSLLLAFEATDPKDTIFAVLSIAKDTWKMDSELDIGRRWLDSERRPGIFKVLLVLFRYFVWPFINLLTTLFYTPSNTSMTVLDPRIQPNYQKCLSDVCADFMEYCIEKSNSLDILCRHWAPRPKPKTAREKVQNTKSPCENEKMPSWIPSIERYAFGSPREAKKGRINGDSFVDGSGRSQYNASFGLAPRVHFGKRNRYDPKDDIIGPANTGEPDVKPVYAKKHENNQLPPKFDGTMYVEGFQLDVIKRRSDAVNGGVITAEALQMGGYKKDPLTEKYEPNDALWRTLVADRGPDGVNAPNWYRRACAYCLDICLPRDASGDWNTNDMKTLEKTPAAMLEFLDRVQAVVWKRRFFLTSGEKSKKVLFGLMPNEAKEGDVVCIFLGCTVPVVVRREDEGGKGKGEWRFVGECYVHGMMDGEAVTGDWPKKLEVFRLR</sequence>
<protein>
    <recommendedName>
        <fullName evidence="1">Heterokaryon incompatibility domain-containing protein</fullName>
    </recommendedName>
</protein>
<dbReference type="InterPro" id="IPR052895">
    <property type="entry name" value="HetReg/Transcr_Mod"/>
</dbReference>
<name>A0A9X0AE87_9HELO</name>
<reference evidence="2" key="1">
    <citation type="submission" date="2022-11" db="EMBL/GenBank/DDBJ databases">
        <title>Genome Resource of Sclerotinia nivalis Strain SnTB1, a Plant Pathogen Isolated from American Ginseng.</title>
        <authorList>
            <person name="Fan S."/>
        </authorList>
    </citation>
    <scope>NUCLEOTIDE SEQUENCE</scope>
    <source>
        <strain evidence="2">SnTB1</strain>
    </source>
</reference>
<evidence type="ECO:0000313" key="3">
    <source>
        <dbReference type="Proteomes" id="UP001152300"/>
    </source>
</evidence>
<dbReference type="Pfam" id="PF26639">
    <property type="entry name" value="Het-6_barrel"/>
    <property type="match status" value="1"/>
</dbReference>
<organism evidence="2 3">
    <name type="scientific">Sclerotinia nivalis</name>
    <dbReference type="NCBI Taxonomy" id="352851"/>
    <lineage>
        <taxon>Eukaryota</taxon>
        <taxon>Fungi</taxon>
        <taxon>Dikarya</taxon>
        <taxon>Ascomycota</taxon>
        <taxon>Pezizomycotina</taxon>
        <taxon>Leotiomycetes</taxon>
        <taxon>Helotiales</taxon>
        <taxon>Sclerotiniaceae</taxon>
        <taxon>Sclerotinia</taxon>
    </lineage>
</organism>
<feature type="domain" description="Heterokaryon incompatibility" evidence="1">
    <location>
        <begin position="104"/>
        <end position="263"/>
    </location>
</feature>
<dbReference type="OrthoDB" id="3477286at2759"/>
<dbReference type="Proteomes" id="UP001152300">
    <property type="component" value="Unassembled WGS sequence"/>
</dbReference>
<accession>A0A9X0AE87</accession>
<dbReference type="InterPro" id="IPR010730">
    <property type="entry name" value="HET"/>
</dbReference>
<evidence type="ECO:0000259" key="1">
    <source>
        <dbReference type="Pfam" id="PF06985"/>
    </source>
</evidence>
<comment type="caution">
    <text evidence="2">The sequence shown here is derived from an EMBL/GenBank/DDBJ whole genome shotgun (WGS) entry which is preliminary data.</text>
</comment>
<dbReference type="PANTHER" id="PTHR24148:SF64">
    <property type="entry name" value="HETEROKARYON INCOMPATIBILITY DOMAIN-CONTAINING PROTEIN"/>
    <property type="match status" value="1"/>
</dbReference>
<dbReference type="Pfam" id="PF06985">
    <property type="entry name" value="HET"/>
    <property type="match status" value="1"/>
</dbReference>
<keyword evidence="3" id="KW-1185">Reference proteome</keyword>
<evidence type="ECO:0000313" key="2">
    <source>
        <dbReference type="EMBL" id="KAJ8061214.1"/>
    </source>
</evidence>
<dbReference type="PANTHER" id="PTHR24148">
    <property type="entry name" value="ANKYRIN REPEAT DOMAIN-CONTAINING PROTEIN 39 HOMOLOG-RELATED"/>
    <property type="match status" value="1"/>
</dbReference>
<dbReference type="EMBL" id="JAPEIS010000012">
    <property type="protein sequence ID" value="KAJ8061214.1"/>
    <property type="molecule type" value="Genomic_DNA"/>
</dbReference>
<dbReference type="AlphaFoldDB" id="A0A9X0AE87"/>
<proteinExistence type="predicted"/>